<feature type="signal peptide" evidence="1">
    <location>
        <begin position="1"/>
        <end position="34"/>
    </location>
</feature>
<evidence type="ECO:0000256" key="1">
    <source>
        <dbReference type="SAM" id="SignalP"/>
    </source>
</evidence>
<accession>A0A8G1UM87</accession>
<feature type="chain" id="PRO_5034137098" description="Repeat protein (TIGR01451 family)" evidence="1">
    <location>
        <begin position="35"/>
        <end position="175"/>
    </location>
</feature>
<protein>
    <recommendedName>
        <fullName evidence="4">Repeat protein (TIGR01451 family)</fullName>
    </recommendedName>
</protein>
<evidence type="ECO:0008006" key="4">
    <source>
        <dbReference type="Google" id="ProtNLM"/>
    </source>
</evidence>
<comment type="caution">
    <text evidence="2">The sequence shown here is derived from an EMBL/GenBank/DDBJ whole genome shotgun (WGS) entry which is preliminary data.</text>
</comment>
<evidence type="ECO:0000313" key="3">
    <source>
        <dbReference type="Proteomes" id="UP000267408"/>
    </source>
</evidence>
<reference evidence="2 3" key="1">
    <citation type="submission" date="2018-11" db="EMBL/GenBank/DDBJ databases">
        <title>Sequencing the genomes of 1000 actinobacteria strains.</title>
        <authorList>
            <person name="Klenk H.-P."/>
        </authorList>
    </citation>
    <scope>NUCLEOTIDE SEQUENCE [LARGE SCALE GENOMIC DNA]</scope>
    <source>
        <strain evidence="2 3">DSM 44780</strain>
    </source>
</reference>
<dbReference type="EMBL" id="RJVJ01000001">
    <property type="protein sequence ID" value="ROR46395.1"/>
    <property type="molecule type" value="Genomic_DNA"/>
</dbReference>
<name>A0A8G1UM87_9ACTN</name>
<gene>
    <name evidence="2" type="ORF">EDD39_4664</name>
</gene>
<keyword evidence="1" id="KW-0732">Signal</keyword>
<organism evidence="2 3">
    <name type="scientific">Kitasatospora cineracea</name>
    <dbReference type="NCBI Taxonomy" id="88074"/>
    <lineage>
        <taxon>Bacteria</taxon>
        <taxon>Bacillati</taxon>
        <taxon>Actinomycetota</taxon>
        <taxon>Actinomycetes</taxon>
        <taxon>Kitasatosporales</taxon>
        <taxon>Streptomycetaceae</taxon>
        <taxon>Kitasatospora</taxon>
    </lineage>
</organism>
<dbReference type="RefSeq" id="WP_123558929.1">
    <property type="nucleotide sequence ID" value="NZ_RJVJ01000001.1"/>
</dbReference>
<dbReference type="OrthoDB" id="3868699at2"/>
<dbReference type="Proteomes" id="UP000267408">
    <property type="component" value="Unassembled WGS sequence"/>
</dbReference>
<proteinExistence type="predicted"/>
<evidence type="ECO:0000313" key="2">
    <source>
        <dbReference type="EMBL" id="ROR46395.1"/>
    </source>
</evidence>
<dbReference type="AlphaFoldDB" id="A0A8G1UM87"/>
<sequence>MRRRLGPLSRAGTCAAICALATGTTLLGSGPALGEPAPAGHRAAAAAEVHSDLRVIEAEIDPVQPGGTTTLRAVISNDGPGETDAGFAVTVRLPEGATAVGPFFPDNCHPDTEADDLLCHFDTGLPVLRSASVEVPVRVEAGLHPGDQLEDGLVTVYDPDQPEITHSRPFAIDIV</sequence>